<dbReference type="GO" id="GO:0072380">
    <property type="term" value="C:TRC complex"/>
    <property type="evidence" value="ECO:0007669"/>
    <property type="project" value="TreeGrafter"/>
</dbReference>
<dbReference type="GO" id="GO:0006620">
    <property type="term" value="P:post-translational protein targeting to endoplasmic reticulum membrane"/>
    <property type="evidence" value="ECO:0007669"/>
    <property type="project" value="TreeGrafter"/>
</dbReference>
<evidence type="ECO:0000256" key="1">
    <source>
        <dbReference type="ARBA" id="ARBA00022737"/>
    </source>
</evidence>
<dbReference type="AlphaFoldDB" id="A0A9P8IH62"/>
<dbReference type="SUPFAM" id="SSF48452">
    <property type="entry name" value="TPR-like"/>
    <property type="match status" value="1"/>
</dbReference>
<feature type="compositionally biased region" description="Low complexity" evidence="4">
    <location>
        <begin position="148"/>
        <end position="163"/>
    </location>
</feature>
<feature type="compositionally biased region" description="Polar residues" evidence="4">
    <location>
        <begin position="166"/>
        <end position="175"/>
    </location>
</feature>
<dbReference type="PANTHER" id="PTHR45831">
    <property type="entry name" value="LD24721P"/>
    <property type="match status" value="1"/>
</dbReference>
<dbReference type="Gene3D" id="1.25.40.10">
    <property type="entry name" value="Tetratricopeptide repeat domain"/>
    <property type="match status" value="1"/>
</dbReference>
<dbReference type="EMBL" id="JAGHQM010001439">
    <property type="protein sequence ID" value="KAH0555637.1"/>
    <property type="molecule type" value="Genomic_DNA"/>
</dbReference>
<evidence type="ECO:0000256" key="4">
    <source>
        <dbReference type="SAM" id="MobiDB-lite"/>
    </source>
</evidence>
<evidence type="ECO:0000313" key="5">
    <source>
        <dbReference type="EMBL" id="KAH0555637.1"/>
    </source>
</evidence>
<dbReference type="InterPro" id="IPR011990">
    <property type="entry name" value="TPR-like_helical_dom_sf"/>
</dbReference>
<dbReference type="Pfam" id="PF13432">
    <property type="entry name" value="TPR_16"/>
    <property type="match status" value="2"/>
</dbReference>
<sequence length="245" mass="26321">MFRRLIGKHKKDASASVTQSPASLSDLFRERGDERVGRNDYNGAVAMYDEALRHAPSDTTILLSRSIAHMESTPPNLHLALQDAVAATRYSPENWRAWMQRGEACLRVGDIQEAEEAMVKAEAFAQGLDKLFAKRNLATVRDQQKQIPPAAEPSAASTESAPPGALSQSTFSAPTQPSSSGGPSQSRDMRPSAPAQPTLGSAPAQPAPSSTLRKPTLPDTHARSTPQTPRPGTSKPAPLKCQDLY</sequence>
<keyword evidence="6" id="KW-1185">Reference proteome</keyword>
<feature type="compositionally biased region" description="Basic residues" evidence="4">
    <location>
        <begin position="1"/>
        <end position="11"/>
    </location>
</feature>
<dbReference type="GO" id="GO:0060090">
    <property type="term" value="F:molecular adaptor activity"/>
    <property type="evidence" value="ECO:0007669"/>
    <property type="project" value="TreeGrafter"/>
</dbReference>
<feature type="region of interest" description="Disordered" evidence="4">
    <location>
        <begin position="142"/>
        <end position="245"/>
    </location>
</feature>
<dbReference type="SMART" id="SM00028">
    <property type="entry name" value="TPR"/>
    <property type="match status" value="2"/>
</dbReference>
<gene>
    <name evidence="5" type="ORF">GP486_006415</name>
</gene>
<proteinExistence type="predicted"/>
<feature type="compositionally biased region" description="Low complexity" evidence="4">
    <location>
        <begin position="176"/>
        <end position="186"/>
    </location>
</feature>
<feature type="region of interest" description="Disordered" evidence="4">
    <location>
        <begin position="1"/>
        <end position="21"/>
    </location>
</feature>
<reference evidence="5" key="1">
    <citation type="submission" date="2021-03" db="EMBL/GenBank/DDBJ databases">
        <title>Comparative genomics and phylogenomic investigation of the class Geoglossomycetes provide insights into ecological specialization and systematics.</title>
        <authorList>
            <person name="Melie T."/>
            <person name="Pirro S."/>
            <person name="Miller A.N."/>
            <person name="Quandt A."/>
        </authorList>
    </citation>
    <scope>NUCLEOTIDE SEQUENCE</scope>
    <source>
        <strain evidence="5">CAQ_001_2017</strain>
    </source>
</reference>
<protein>
    <submittedName>
        <fullName evidence="5">Uncharacterized protein</fullName>
    </submittedName>
</protein>
<evidence type="ECO:0000256" key="2">
    <source>
        <dbReference type="ARBA" id="ARBA00022803"/>
    </source>
</evidence>
<dbReference type="InterPro" id="IPR019734">
    <property type="entry name" value="TPR_rpt"/>
</dbReference>
<keyword evidence="2 3" id="KW-0802">TPR repeat</keyword>
<keyword evidence="1" id="KW-0677">Repeat</keyword>
<dbReference type="Proteomes" id="UP000750711">
    <property type="component" value="Unassembled WGS sequence"/>
</dbReference>
<dbReference type="PANTHER" id="PTHR45831:SF2">
    <property type="entry name" value="LD24721P"/>
    <property type="match status" value="1"/>
</dbReference>
<dbReference type="PROSITE" id="PS50005">
    <property type="entry name" value="TPR"/>
    <property type="match status" value="1"/>
</dbReference>
<feature type="repeat" description="TPR" evidence="3">
    <location>
        <begin position="25"/>
        <end position="58"/>
    </location>
</feature>
<evidence type="ECO:0000256" key="3">
    <source>
        <dbReference type="PROSITE-ProRule" id="PRU00339"/>
    </source>
</evidence>
<name>A0A9P8IH62_9PEZI</name>
<organism evidence="5 6">
    <name type="scientific">Trichoglossum hirsutum</name>
    <dbReference type="NCBI Taxonomy" id="265104"/>
    <lineage>
        <taxon>Eukaryota</taxon>
        <taxon>Fungi</taxon>
        <taxon>Dikarya</taxon>
        <taxon>Ascomycota</taxon>
        <taxon>Pezizomycotina</taxon>
        <taxon>Geoglossomycetes</taxon>
        <taxon>Geoglossales</taxon>
        <taxon>Geoglossaceae</taxon>
        <taxon>Trichoglossum</taxon>
    </lineage>
</organism>
<accession>A0A9P8IH62</accession>
<evidence type="ECO:0000313" key="6">
    <source>
        <dbReference type="Proteomes" id="UP000750711"/>
    </source>
</evidence>
<dbReference type="InterPro" id="IPR047150">
    <property type="entry name" value="SGT"/>
</dbReference>
<comment type="caution">
    <text evidence="5">The sequence shown here is derived from an EMBL/GenBank/DDBJ whole genome shotgun (WGS) entry which is preliminary data.</text>
</comment>
<dbReference type="GO" id="GO:0016020">
    <property type="term" value="C:membrane"/>
    <property type="evidence" value="ECO:0007669"/>
    <property type="project" value="TreeGrafter"/>
</dbReference>